<dbReference type="GO" id="GO:0016829">
    <property type="term" value="F:lyase activity"/>
    <property type="evidence" value="ECO:0007669"/>
    <property type="project" value="UniProtKB-KW"/>
</dbReference>
<evidence type="ECO:0000259" key="3">
    <source>
        <dbReference type="Pfam" id="PF04412"/>
    </source>
</evidence>
<name>A0A5C4M327_9PSEU</name>
<evidence type="ECO:0000313" key="5">
    <source>
        <dbReference type="Proteomes" id="UP000305546"/>
    </source>
</evidence>
<keyword evidence="2" id="KW-0456">Lyase</keyword>
<dbReference type="EMBL" id="VDFW01000010">
    <property type="protein sequence ID" value="TNC25723.1"/>
    <property type="molecule type" value="Genomic_DNA"/>
</dbReference>
<evidence type="ECO:0000256" key="2">
    <source>
        <dbReference type="ARBA" id="ARBA00023239"/>
    </source>
</evidence>
<dbReference type="Proteomes" id="UP000305546">
    <property type="component" value="Unassembled WGS sequence"/>
</dbReference>
<keyword evidence="1" id="KW-0408">Iron</keyword>
<feature type="domain" description="Phosphomevalonate dehydratase large subunit-like" evidence="3">
    <location>
        <begin position="1"/>
        <end position="405"/>
    </location>
</feature>
<dbReference type="PANTHER" id="PTHR36577">
    <property type="entry name" value="DUF521 DOMAIN PROTEIN (AFU_ORTHOLOGUE AFUA_6G00490)"/>
    <property type="match status" value="1"/>
</dbReference>
<dbReference type="RefSeq" id="WP_139097108.1">
    <property type="nucleotide sequence ID" value="NZ_VDFW01000010.1"/>
</dbReference>
<dbReference type="AlphaFoldDB" id="A0A5C4M327"/>
<gene>
    <name evidence="4" type="ORF">FG385_13810</name>
</gene>
<proteinExistence type="predicted"/>
<protein>
    <submittedName>
        <fullName evidence="4">DUF521 domain-containing protein</fullName>
    </submittedName>
</protein>
<dbReference type="OrthoDB" id="1550274at2"/>
<sequence length="415" mass="45118">MELTSAERDILDGRRGDALADVLREQISVGEFFGAIRFVEITNAHFMGDREVFGQAGADYLARLADAGLTACVPTTRNAQSVDFEQAHLFAQAPHLVEGERETRAVLRRLGVSTVNTCIGYQSVYQPRLGEHVAWGDTGTVAYANSVLGARTNYESGAAGLAAALTGRTPEYGFHLDANRRANVRVRVTASLPDLADWGALGGLIGERSRGYWNVPALELQCRRGPESDALKHFGASLASFGSMAMYHIVGTTPEARTFEEANGGRELIDEYEITEDDIKEFFARDLPQGGPVDLVVFTAPQLSFFELKRIADRLEGRKVADSVRLIITTNSLTCEALREQGHLAAITEAGGLVLRGTCWYVMDPAAQREHFGWGSLATNSAKLVNIIRAHGYTPALRRTDDCIEAALTGKVAGR</sequence>
<keyword evidence="5" id="KW-1185">Reference proteome</keyword>
<reference evidence="4 5" key="1">
    <citation type="submission" date="2019-06" db="EMBL/GenBank/DDBJ databases">
        <title>Amycolatopsis alkalitolerans sp. nov., isolated from Gastrodia elata Blume.</title>
        <authorList>
            <person name="Narsing Rao M.P."/>
            <person name="Li W.J."/>
        </authorList>
    </citation>
    <scope>NUCLEOTIDE SEQUENCE [LARGE SCALE GENOMIC DNA]</scope>
    <source>
        <strain evidence="4 5">SYSUP0005</strain>
    </source>
</reference>
<dbReference type="Pfam" id="PF04412">
    <property type="entry name" value="AcnX"/>
    <property type="match status" value="1"/>
</dbReference>
<dbReference type="InterPro" id="IPR007506">
    <property type="entry name" value="PMDh-L-like_dom"/>
</dbReference>
<dbReference type="PANTHER" id="PTHR36577:SF3">
    <property type="entry name" value="DUF521 DOMAIN PROTEIN (AFU_ORTHOLOGUE AFUA_6G00490)"/>
    <property type="match status" value="1"/>
</dbReference>
<organism evidence="4 5">
    <name type="scientific">Amycolatopsis alkalitolerans</name>
    <dbReference type="NCBI Taxonomy" id="2547244"/>
    <lineage>
        <taxon>Bacteria</taxon>
        <taxon>Bacillati</taxon>
        <taxon>Actinomycetota</taxon>
        <taxon>Actinomycetes</taxon>
        <taxon>Pseudonocardiales</taxon>
        <taxon>Pseudonocardiaceae</taxon>
        <taxon>Amycolatopsis</taxon>
    </lineage>
</organism>
<evidence type="ECO:0000256" key="1">
    <source>
        <dbReference type="ARBA" id="ARBA00023004"/>
    </source>
</evidence>
<comment type="caution">
    <text evidence="4">The sequence shown here is derived from an EMBL/GenBank/DDBJ whole genome shotgun (WGS) entry which is preliminary data.</text>
</comment>
<evidence type="ECO:0000313" key="4">
    <source>
        <dbReference type="EMBL" id="TNC25723.1"/>
    </source>
</evidence>
<accession>A0A5C4M327</accession>